<keyword evidence="1 2" id="KW-0732">Signal</keyword>
<gene>
    <name evidence="4" type="ORF">SAMN07250955_10141</name>
</gene>
<keyword evidence="5" id="KW-1185">Reference proteome</keyword>
<dbReference type="NCBIfam" id="TIGR01414">
    <property type="entry name" value="autotrans_barl"/>
    <property type="match status" value="1"/>
</dbReference>
<dbReference type="InterPro" id="IPR006315">
    <property type="entry name" value="OM_autotransptr_brl_dom"/>
</dbReference>
<evidence type="ECO:0000256" key="2">
    <source>
        <dbReference type="SAM" id="SignalP"/>
    </source>
</evidence>
<organism evidence="4 5">
    <name type="scientific">Arboricoccus pini</name>
    <dbReference type="NCBI Taxonomy" id="1963835"/>
    <lineage>
        <taxon>Bacteria</taxon>
        <taxon>Pseudomonadati</taxon>
        <taxon>Pseudomonadota</taxon>
        <taxon>Alphaproteobacteria</taxon>
        <taxon>Geminicoccales</taxon>
        <taxon>Geminicoccaceae</taxon>
        <taxon>Arboricoccus</taxon>
    </lineage>
</organism>
<dbReference type="Gene3D" id="2.160.20.20">
    <property type="match status" value="1"/>
</dbReference>
<feature type="chain" id="PRO_5012645843" evidence="2">
    <location>
        <begin position="32"/>
        <end position="1510"/>
    </location>
</feature>
<dbReference type="NCBIfam" id="TIGR02601">
    <property type="entry name" value="autotrns_rpt"/>
    <property type="match status" value="1"/>
</dbReference>
<evidence type="ECO:0000259" key="3">
    <source>
        <dbReference type="PROSITE" id="PS51208"/>
    </source>
</evidence>
<sequence>MIAIWAGRRRGFKALLILPAMPAIVASQALAQNTFTGTTTSTGPFSSGKYEFKERSTLNANSANTVSGKAHIYFYNYSTLNATVVGAIDSTSLADGTQLRFYDYSVFNIRSGFATTATTQQQFYGDSTLNALTANALNAGNSFYYGNAQLNATADNAISGGNQTFDGGSALNASANAISGGAQFFQGSSKLNATGSAALHGGYQLFYDNSQLVASGGAIAAGNQIFSGNSVLNANAAAAVAGGTQKFGVVSTRNTKAGPSALNANAAAAVVGGTQSFEGISALNAQASNAIAGGTQSFVGSSALNANAAAAVAGGTQKFDGTSALNAQASNAITGGTQSFIGSSALNANAAAAVAGGTQKFDGTSALNAQASNAITGGTQSFIGSSALNANAAAAVAGGTQSFEGTSALNAQASNAIAGGTQSFIGSSALNANAATAVNGGMQSFDYSSAFNAAAANAIIAGTQSFHGNSSLNAQVAASVAGGNQYLLENSKVNVFADNALTGAAHLHFDNQLGGVGGTLSLGGHMTTVGGITSESRGSGLITNGDTDDAILTVDSTTIGADTFSGTINDGGTGRLTLVLAGGTLTFSGTASHTGGTIVSNGTLLVGDSSGAGTLGGDVSVQRGGTLGGSGTLTGEVTIDGRLSAGNSPGTLTFTHDLTLSPGSTSLFEFNSPGVVGGTGVAGNDLVEVGGKLTVAGALEARVAAAGYYRLFDYGTLAPGSGFASESIVSTDAGFTPVNYAVRYNIPGQVNLLVLGTGQRVQFWDGSTATANGTVDGGDGVWQGFGTNWTSADGSGNAGWANSVAVFSGQAGTVSVRDDPYFDTLQFSTSGYRLQDGTLAIGTANGGIVNVDANVSATIASDIADGFGDRLVKVGTGTLVLEGPKSYTGGTAIDGGVLSVSQDVSLGQPGAGLSLAGGTLQITGSDYGSTTRPVVLDAGGGAFDITDAGGSATLAGPITGSGDLTKLGPGTLVLTGADAYGDTLVQAGTLVGNSASISGNIANAGTVIFDQSADADFAGSVDPLDGTAGTMVKQGTGNLTLTGTSALDWDVQAGTLTSSAERFAGNAAIGPAGIFVLDQTQDAAYSGTISGQGELVKAGPGTLAYDGNSPTFNGMSRIEAGSLVVGSSLANASTRLGGSITVLDDATLGGLGTVGSGAGSTLTVASGGTLAPGGAPMSGTSEGTLTVDGDLVVEPGARYEVGFSPNAVDFVHVTGDATLKGGMVFQLGTISNAQLYAVTTILAADGQLTGTFAGVSSNYAFLTPNLLYDYAEGTVGLQLSRNEVDFTSRGQTPNQRAAAAAIDSIGMGAGHMVYDAIVRLPNDDNVISRSFNQVTGEIHASTKAALIEDSRFVREAAINRVRGAFGGVAATAIPVMAPDTNGAAAAPADSPDLATWGHVFGGWGSFSNDGNAGRLNQATSGFLLGADTTVFEHWRLGVLGGYSHTNLNAPDPSASAKSENYHLGLYGGTQLGALGLRTGLAYSLHDIDSGRRVSLPGLREHLDGDYRAGT</sequence>
<name>A0A212PW82_9PROT</name>
<dbReference type="InterPro" id="IPR013425">
    <property type="entry name" value="Autotrns_rpt"/>
</dbReference>
<protein>
    <submittedName>
        <fullName evidence="4">Outer membrane autotransporter barrel domain-containing protein</fullName>
    </submittedName>
</protein>
<dbReference type="InterPro" id="IPR036709">
    <property type="entry name" value="Autotransporte_beta_dom_sf"/>
</dbReference>
<dbReference type="InterPro" id="IPR012332">
    <property type="entry name" value="Autotransporter_pectin_lyase_C"/>
</dbReference>
<dbReference type="PROSITE" id="PS51208">
    <property type="entry name" value="AUTOTRANSPORTER"/>
    <property type="match status" value="1"/>
</dbReference>
<dbReference type="GO" id="GO:0019867">
    <property type="term" value="C:outer membrane"/>
    <property type="evidence" value="ECO:0007669"/>
    <property type="project" value="InterPro"/>
</dbReference>
<dbReference type="InterPro" id="IPR011050">
    <property type="entry name" value="Pectin_lyase_fold/virulence"/>
</dbReference>
<reference evidence="4 5" key="1">
    <citation type="submission" date="2017-06" db="EMBL/GenBank/DDBJ databases">
        <authorList>
            <person name="Kim H.J."/>
            <person name="Triplett B.A."/>
        </authorList>
    </citation>
    <scope>NUCLEOTIDE SEQUENCE [LARGE SCALE GENOMIC DNA]</scope>
    <source>
        <strain evidence="4 5">B29T1</strain>
    </source>
</reference>
<evidence type="ECO:0000313" key="4">
    <source>
        <dbReference type="EMBL" id="SNB51135.1"/>
    </source>
</evidence>
<dbReference type="InterPro" id="IPR005546">
    <property type="entry name" value="Autotransporte_beta"/>
</dbReference>
<dbReference type="SUPFAM" id="SSF51126">
    <property type="entry name" value="Pectin lyase-like"/>
    <property type="match status" value="3"/>
</dbReference>
<accession>A0A212PW82</accession>
<feature type="domain" description="Autotransporter" evidence="3">
    <location>
        <begin position="1388"/>
        <end position="1510"/>
    </location>
</feature>
<dbReference type="Proteomes" id="UP000197065">
    <property type="component" value="Unassembled WGS sequence"/>
</dbReference>
<evidence type="ECO:0000313" key="5">
    <source>
        <dbReference type="Proteomes" id="UP000197065"/>
    </source>
</evidence>
<dbReference type="Pfam" id="PF12951">
    <property type="entry name" value="PATR"/>
    <property type="match status" value="4"/>
</dbReference>
<proteinExistence type="predicted"/>
<dbReference type="SUPFAM" id="SSF103515">
    <property type="entry name" value="Autotransporter"/>
    <property type="match status" value="1"/>
</dbReference>
<evidence type="ECO:0000256" key="1">
    <source>
        <dbReference type="ARBA" id="ARBA00022729"/>
    </source>
</evidence>
<feature type="signal peptide" evidence="2">
    <location>
        <begin position="1"/>
        <end position="31"/>
    </location>
</feature>
<dbReference type="EMBL" id="FYEH01000001">
    <property type="protein sequence ID" value="SNB51135.1"/>
    <property type="molecule type" value="Genomic_DNA"/>
</dbReference>